<dbReference type="PANTHER" id="PTHR23534:SF1">
    <property type="entry name" value="MAJOR FACILITATOR SUPERFAMILY PROTEIN"/>
    <property type="match status" value="1"/>
</dbReference>
<feature type="transmembrane region" description="Helical" evidence="5">
    <location>
        <begin position="169"/>
        <end position="187"/>
    </location>
</feature>
<feature type="transmembrane region" description="Helical" evidence="5">
    <location>
        <begin position="129"/>
        <end position="149"/>
    </location>
</feature>
<dbReference type="Pfam" id="PF07690">
    <property type="entry name" value="MFS_1"/>
    <property type="match status" value="1"/>
</dbReference>
<evidence type="ECO:0000256" key="5">
    <source>
        <dbReference type="SAM" id="Phobius"/>
    </source>
</evidence>
<gene>
    <name evidence="7" type="ORF">BST43_08660</name>
</gene>
<keyword evidence="4 5" id="KW-0472">Membrane</keyword>
<evidence type="ECO:0000259" key="6">
    <source>
        <dbReference type="PROSITE" id="PS50850"/>
    </source>
</evidence>
<reference evidence="7 8" key="1">
    <citation type="submission" date="2016-12" db="EMBL/GenBank/DDBJ databases">
        <title>The new phylogeny of genus Mycobacterium.</title>
        <authorList>
            <person name="Tortoli E."/>
            <person name="Trovato A."/>
            <person name="Cirillo D.M."/>
        </authorList>
    </citation>
    <scope>NUCLEOTIDE SEQUENCE [LARGE SCALE GENOMIC DNA]</scope>
    <source>
        <strain evidence="7 8">CCUG 66554</strain>
    </source>
</reference>
<protein>
    <submittedName>
        <fullName evidence="7">MFS transporter</fullName>
    </submittedName>
</protein>
<feature type="transmembrane region" description="Helical" evidence="5">
    <location>
        <begin position="273"/>
        <end position="291"/>
    </location>
</feature>
<feature type="transmembrane region" description="Helical" evidence="5">
    <location>
        <begin position="297"/>
        <end position="317"/>
    </location>
</feature>
<accession>A0A1X0J878</accession>
<evidence type="ECO:0000313" key="8">
    <source>
        <dbReference type="Proteomes" id="UP000192434"/>
    </source>
</evidence>
<dbReference type="InterPro" id="IPR036259">
    <property type="entry name" value="MFS_trans_sf"/>
</dbReference>
<evidence type="ECO:0000256" key="2">
    <source>
        <dbReference type="ARBA" id="ARBA00022692"/>
    </source>
</evidence>
<dbReference type="GO" id="GO:0005886">
    <property type="term" value="C:plasma membrane"/>
    <property type="evidence" value="ECO:0007669"/>
    <property type="project" value="UniProtKB-SubCell"/>
</dbReference>
<dbReference type="InterPro" id="IPR011701">
    <property type="entry name" value="MFS"/>
</dbReference>
<evidence type="ECO:0000256" key="1">
    <source>
        <dbReference type="ARBA" id="ARBA00004651"/>
    </source>
</evidence>
<dbReference type="Proteomes" id="UP000192434">
    <property type="component" value="Unassembled WGS sequence"/>
</dbReference>
<feature type="transmembrane region" description="Helical" evidence="5">
    <location>
        <begin position="362"/>
        <end position="379"/>
    </location>
</feature>
<dbReference type="EMBL" id="MVII01000009">
    <property type="protein sequence ID" value="ORB58890.1"/>
    <property type="molecule type" value="Genomic_DNA"/>
</dbReference>
<feature type="transmembrane region" description="Helical" evidence="5">
    <location>
        <begin position="96"/>
        <end position="117"/>
    </location>
</feature>
<evidence type="ECO:0000256" key="4">
    <source>
        <dbReference type="ARBA" id="ARBA00023136"/>
    </source>
</evidence>
<comment type="subcellular location">
    <subcellularLocation>
        <location evidence="1">Cell membrane</location>
        <topology evidence="1">Multi-pass membrane protein</topology>
    </subcellularLocation>
</comment>
<proteinExistence type="predicted"/>
<evidence type="ECO:0000313" key="7">
    <source>
        <dbReference type="EMBL" id="ORB58890.1"/>
    </source>
</evidence>
<keyword evidence="2 5" id="KW-0812">Transmembrane</keyword>
<dbReference type="Gene3D" id="1.20.1250.20">
    <property type="entry name" value="MFS general substrate transporter like domains"/>
    <property type="match status" value="1"/>
</dbReference>
<feature type="transmembrane region" description="Helical" evidence="5">
    <location>
        <begin position="239"/>
        <end position="261"/>
    </location>
</feature>
<sequence>MTSRGMTVLLLSQLIGGAGLAAGVTVGALLSQSAFGTELLAGLPNAAVTAGTAGAAAIVGSLSQRWGRRAGLAFGYGAAAIGSLAAMFAIATSNAVILLLALAAYGAGSAATMQARYAGADLAPPHRQAFAISVVLMTTSAGVLLGPTVLPTAEAIATRWKLPAMAGPFLLAGAAYLAALIVVTTLPKFPRAQAFQAGEPPAPTTGPGVWFGAVTICGAQALMVAMMTMTPVHMRHNGFGISATGLAISLHIASMYLPAPLSGYLVDRFGSRSVGRLAALVLSAAAGAAAVTQGHSLTGTIVSLVLLGWGWSLGVVAGSTAVTDATTDQNRPRTQGRVDAAMSVAGALAGLLSGFVVGTVGFSWLAIGAGLLAIAYWVAVMRPVPVWRSLLIAASFVVFGCSLYADAWEQQDPPLALAAHPTLVDDASST</sequence>
<feature type="transmembrane region" description="Helical" evidence="5">
    <location>
        <begin position="71"/>
        <end position="90"/>
    </location>
</feature>
<dbReference type="GO" id="GO:0022857">
    <property type="term" value="F:transmembrane transporter activity"/>
    <property type="evidence" value="ECO:0007669"/>
    <property type="project" value="InterPro"/>
</dbReference>
<feature type="domain" description="Major facilitator superfamily (MFS) profile" evidence="6">
    <location>
        <begin position="1"/>
        <end position="386"/>
    </location>
</feature>
<name>A0A1X0J878_9MYCO</name>
<feature type="transmembrane region" description="Helical" evidence="5">
    <location>
        <begin position="386"/>
        <end position="405"/>
    </location>
</feature>
<keyword evidence="3 5" id="KW-1133">Transmembrane helix</keyword>
<evidence type="ECO:0000256" key="3">
    <source>
        <dbReference type="ARBA" id="ARBA00022989"/>
    </source>
</evidence>
<dbReference type="SUPFAM" id="SSF103473">
    <property type="entry name" value="MFS general substrate transporter"/>
    <property type="match status" value="1"/>
</dbReference>
<dbReference type="InterPro" id="IPR020846">
    <property type="entry name" value="MFS_dom"/>
</dbReference>
<comment type="caution">
    <text evidence="7">The sequence shown here is derived from an EMBL/GenBank/DDBJ whole genome shotgun (WGS) entry which is preliminary data.</text>
</comment>
<organism evidence="7 8">
    <name type="scientific">Mycobacteroides saopaulense</name>
    <dbReference type="NCBI Taxonomy" id="1578165"/>
    <lineage>
        <taxon>Bacteria</taxon>
        <taxon>Bacillati</taxon>
        <taxon>Actinomycetota</taxon>
        <taxon>Actinomycetes</taxon>
        <taxon>Mycobacteriales</taxon>
        <taxon>Mycobacteriaceae</taxon>
        <taxon>Mycobacteroides</taxon>
    </lineage>
</organism>
<dbReference type="AlphaFoldDB" id="A0A1X0J878"/>
<feature type="transmembrane region" description="Helical" evidence="5">
    <location>
        <begin position="39"/>
        <end position="59"/>
    </location>
</feature>
<feature type="transmembrane region" description="Helical" evidence="5">
    <location>
        <begin position="208"/>
        <end position="227"/>
    </location>
</feature>
<dbReference type="PANTHER" id="PTHR23534">
    <property type="entry name" value="MFS PERMEASE"/>
    <property type="match status" value="1"/>
</dbReference>
<dbReference type="PROSITE" id="PS50850">
    <property type="entry name" value="MFS"/>
    <property type="match status" value="1"/>
</dbReference>
<feature type="transmembrane region" description="Helical" evidence="5">
    <location>
        <begin position="338"/>
        <end position="356"/>
    </location>
</feature>